<dbReference type="EMBL" id="JX847736">
    <property type="protein sequence ID" value="AGR53844.1"/>
    <property type="molecule type" value="Genomic_DNA"/>
</dbReference>
<reference evidence="1" key="1">
    <citation type="journal article" date="2014" name="PLoS ONE">
        <title>Arrangement of the Clostridium baratii F7 Toxin Gene Cluster with Identification of a sigma Factor That Recognizes the Botulinum Toxin Gene Cluster Promoters.</title>
        <authorList>
            <person name="Dover N."/>
            <person name="Barash J.R."/>
            <person name="Burke J.N."/>
            <person name="Hill K.K."/>
            <person name="Detter J.C."/>
            <person name="Arnon S.S."/>
        </authorList>
    </citation>
    <scope>NUCLEOTIDE SEQUENCE</scope>
    <source>
        <strain evidence="1">IBCA66-5436</strain>
    </source>
</reference>
<evidence type="ECO:0000313" key="1">
    <source>
        <dbReference type="EMBL" id="AGR53844.1"/>
    </source>
</evidence>
<protein>
    <submittedName>
        <fullName evidence="1">UviB-like protein</fullName>
    </submittedName>
</protein>
<sequence length="73" mass="8560">MFDQLIKIATTQGVWTMLSCVLIVYILKAQENRDLRQEEREKNYQDIIKQLTEKLNTLDSISSTINEIRSKIS</sequence>
<dbReference type="PROSITE" id="PS51257">
    <property type="entry name" value="PROKAR_LIPOPROTEIN"/>
    <property type="match status" value="1"/>
</dbReference>
<proteinExistence type="predicted"/>
<dbReference type="AlphaFoldDB" id="A0A059PY96"/>
<dbReference type="PATRIC" id="fig|1491.408.peg.1279"/>
<dbReference type="Pfam" id="PF10960">
    <property type="entry name" value="Holin_BhlA"/>
    <property type="match status" value="1"/>
</dbReference>
<dbReference type="InterPro" id="IPR024405">
    <property type="entry name" value="Phage_BhlA/UviB"/>
</dbReference>
<name>A0A059PY96_CLOBO</name>
<organism evidence="1">
    <name type="scientific">Clostridium botulinum</name>
    <dbReference type="NCBI Taxonomy" id="1491"/>
    <lineage>
        <taxon>Bacteria</taxon>
        <taxon>Bacillati</taxon>
        <taxon>Bacillota</taxon>
        <taxon>Clostridia</taxon>
        <taxon>Eubacteriales</taxon>
        <taxon>Clostridiaceae</taxon>
        <taxon>Clostridium</taxon>
    </lineage>
</organism>
<accession>A0A059PY96</accession>